<evidence type="ECO:0008006" key="4">
    <source>
        <dbReference type="Google" id="ProtNLM"/>
    </source>
</evidence>
<sequence length="161" mass="18654">MKTLIKLTLLIATIFIIVSCNSATNEKKNNSKKAVENFDWLLGKWERLYEETGKKTFENWEKISQNEYSGIGFTMQGSDTIKQEKIRIGKQNGKWVLIVKVPEETESITFPITELKSDEFTCTNDSLDFPKQIKYWKNGEKINALVSGDSLKIDFEFERLK</sequence>
<feature type="signal peptide" evidence="1">
    <location>
        <begin position="1"/>
        <end position="22"/>
    </location>
</feature>
<dbReference type="Proteomes" id="UP001143545">
    <property type="component" value="Unassembled WGS sequence"/>
</dbReference>
<evidence type="ECO:0000313" key="3">
    <source>
        <dbReference type="Proteomes" id="UP001143545"/>
    </source>
</evidence>
<dbReference type="EMBL" id="BRVP01000013">
    <property type="protein sequence ID" value="GLB52956.1"/>
    <property type="molecule type" value="Genomic_DNA"/>
</dbReference>
<protein>
    <recommendedName>
        <fullName evidence="4">Lipoprotein</fullName>
    </recommendedName>
</protein>
<reference evidence="2" key="1">
    <citation type="submission" date="2022-07" db="EMBL/GenBank/DDBJ databases">
        <title>Taxonomy of Novel Oxalotrophic and Methylotrophic Bacteria.</title>
        <authorList>
            <person name="Sahin N."/>
            <person name="Tani A."/>
        </authorList>
    </citation>
    <scope>NUCLEOTIDE SEQUENCE</scope>
    <source>
        <strain evidence="2">AM327</strain>
    </source>
</reference>
<comment type="caution">
    <text evidence="2">The sequence shown here is derived from an EMBL/GenBank/DDBJ whole genome shotgun (WGS) entry which is preliminary data.</text>
</comment>
<name>A0A9W6EVI3_9FLAO</name>
<keyword evidence="1" id="KW-0732">Signal</keyword>
<proteinExistence type="predicted"/>
<gene>
    <name evidence="2" type="ORF">NBRC110019_19960</name>
</gene>
<evidence type="ECO:0000313" key="2">
    <source>
        <dbReference type="EMBL" id="GLB52956.1"/>
    </source>
</evidence>
<evidence type="ECO:0000256" key="1">
    <source>
        <dbReference type="SAM" id="SignalP"/>
    </source>
</evidence>
<accession>A0A9W6EVI3</accession>
<feature type="chain" id="PRO_5040902173" description="Lipoprotein" evidence="1">
    <location>
        <begin position="23"/>
        <end position="161"/>
    </location>
</feature>
<dbReference type="AlphaFoldDB" id="A0A9W6EVI3"/>
<dbReference type="RefSeq" id="WP_281754555.1">
    <property type="nucleotide sequence ID" value="NZ_BRVP01000013.1"/>
</dbReference>
<organism evidence="2 3">
    <name type="scientific">Neptunitalea chrysea</name>
    <dbReference type="NCBI Taxonomy" id="1647581"/>
    <lineage>
        <taxon>Bacteria</taxon>
        <taxon>Pseudomonadati</taxon>
        <taxon>Bacteroidota</taxon>
        <taxon>Flavobacteriia</taxon>
        <taxon>Flavobacteriales</taxon>
        <taxon>Flavobacteriaceae</taxon>
        <taxon>Neptunitalea</taxon>
    </lineage>
</organism>
<dbReference type="PROSITE" id="PS51257">
    <property type="entry name" value="PROKAR_LIPOPROTEIN"/>
    <property type="match status" value="1"/>
</dbReference>
<keyword evidence="3" id="KW-1185">Reference proteome</keyword>